<keyword evidence="4" id="KW-0479">Metal-binding</keyword>
<feature type="transmembrane region" description="Helical" evidence="12">
    <location>
        <begin position="70"/>
        <end position="91"/>
    </location>
</feature>
<evidence type="ECO:0000256" key="4">
    <source>
        <dbReference type="ARBA" id="ARBA00022723"/>
    </source>
</evidence>
<keyword evidence="3 12" id="KW-0812">Transmembrane</keyword>
<dbReference type="EMBL" id="UINC01135427">
    <property type="protein sequence ID" value="SVD19567.1"/>
    <property type="molecule type" value="Genomic_DNA"/>
</dbReference>
<keyword evidence="2" id="KW-1003">Cell membrane</keyword>
<accession>A0A382TDL6</accession>
<feature type="non-terminal residue" evidence="13">
    <location>
        <position position="251"/>
    </location>
</feature>
<proteinExistence type="predicted"/>
<feature type="transmembrane region" description="Helical" evidence="12">
    <location>
        <begin position="98"/>
        <end position="123"/>
    </location>
</feature>
<dbReference type="PANTHER" id="PTHR35457:SF1">
    <property type="entry name" value="HEME A SYNTHASE"/>
    <property type="match status" value="1"/>
</dbReference>
<dbReference type="PANTHER" id="PTHR35457">
    <property type="entry name" value="HEME A SYNTHASE"/>
    <property type="match status" value="1"/>
</dbReference>
<protein>
    <recommendedName>
        <fullName evidence="14">Cytochrome oxidase assembly protein</fullName>
    </recommendedName>
</protein>
<evidence type="ECO:0008006" key="14">
    <source>
        <dbReference type="Google" id="ProtNLM"/>
    </source>
</evidence>
<dbReference type="Pfam" id="PF02628">
    <property type="entry name" value="COX15-CtaA"/>
    <property type="match status" value="1"/>
</dbReference>
<evidence type="ECO:0000256" key="2">
    <source>
        <dbReference type="ARBA" id="ARBA00022475"/>
    </source>
</evidence>
<comment type="subcellular location">
    <subcellularLocation>
        <location evidence="1">Membrane</location>
        <topology evidence="1">Multi-pass membrane protein</topology>
    </subcellularLocation>
</comment>
<dbReference type="AlphaFoldDB" id="A0A382TDL6"/>
<evidence type="ECO:0000256" key="10">
    <source>
        <dbReference type="ARBA" id="ARBA00023157"/>
    </source>
</evidence>
<feature type="transmembrane region" description="Helical" evidence="12">
    <location>
        <begin position="175"/>
        <end position="192"/>
    </location>
</feature>
<dbReference type="GO" id="GO:0016020">
    <property type="term" value="C:membrane"/>
    <property type="evidence" value="ECO:0007669"/>
    <property type="project" value="UniProtKB-SubCell"/>
</dbReference>
<evidence type="ECO:0000256" key="1">
    <source>
        <dbReference type="ARBA" id="ARBA00004141"/>
    </source>
</evidence>
<keyword evidence="6" id="KW-0560">Oxidoreductase</keyword>
<evidence type="ECO:0000256" key="3">
    <source>
        <dbReference type="ARBA" id="ARBA00022692"/>
    </source>
</evidence>
<evidence type="ECO:0000313" key="13">
    <source>
        <dbReference type="EMBL" id="SVD19567.1"/>
    </source>
</evidence>
<keyword evidence="7" id="KW-0408">Iron</keyword>
<evidence type="ECO:0000256" key="11">
    <source>
        <dbReference type="ARBA" id="ARBA00023444"/>
    </source>
</evidence>
<reference evidence="13" key="1">
    <citation type="submission" date="2018-05" db="EMBL/GenBank/DDBJ databases">
        <authorList>
            <person name="Lanie J.A."/>
            <person name="Ng W.-L."/>
            <person name="Kazmierczak K.M."/>
            <person name="Andrzejewski T.M."/>
            <person name="Davidsen T.M."/>
            <person name="Wayne K.J."/>
            <person name="Tettelin H."/>
            <person name="Glass J.I."/>
            <person name="Rusch D."/>
            <person name="Podicherti R."/>
            <person name="Tsui H.-C.T."/>
            <person name="Winkler M.E."/>
        </authorList>
    </citation>
    <scope>NUCLEOTIDE SEQUENCE</scope>
</reference>
<feature type="transmembrane region" description="Helical" evidence="12">
    <location>
        <begin position="225"/>
        <end position="242"/>
    </location>
</feature>
<feature type="transmembrane region" description="Helical" evidence="12">
    <location>
        <begin position="135"/>
        <end position="154"/>
    </location>
</feature>
<dbReference type="InterPro" id="IPR050450">
    <property type="entry name" value="COX15/CtaA_HemeA_synthase"/>
</dbReference>
<dbReference type="GO" id="GO:0046872">
    <property type="term" value="F:metal ion binding"/>
    <property type="evidence" value="ECO:0007669"/>
    <property type="project" value="UniProtKB-KW"/>
</dbReference>
<evidence type="ECO:0000256" key="9">
    <source>
        <dbReference type="ARBA" id="ARBA00023136"/>
    </source>
</evidence>
<sequence>MVSKPITKTNSPNLVSILKFLIIFAIIDCILQISLGGFVRVSGSGLGCPDWPLCFGKIIPPMNYHTLIEWGHRTSGVILGLTISVITLLAWATQRSNVTLVVLTTFNLILVITVGGIGGAVVLTELEPSLRTLHLFLAQMIILVLGFSLITLLVKSPESLSRNIKLDKYSITMGLAALTIIITLLSGSYAVWKGAGTVCSAWPFCTSESIFPKSSLGWIHMIHRGFSYISVVVGAVACYIVIKAKFNNTIS</sequence>
<dbReference type="GO" id="GO:0006784">
    <property type="term" value="P:heme A biosynthetic process"/>
    <property type="evidence" value="ECO:0007669"/>
    <property type="project" value="InterPro"/>
</dbReference>
<evidence type="ECO:0000256" key="7">
    <source>
        <dbReference type="ARBA" id="ARBA00023004"/>
    </source>
</evidence>
<evidence type="ECO:0000256" key="12">
    <source>
        <dbReference type="SAM" id="Phobius"/>
    </source>
</evidence>
<name>A0A382TDL6_9ZZZZ</name>
<evidence type="ECO:0000256" key="8">
    <source>
        <dbReference type="ARBA" id="ARBA00023133"/>
    </source>
</evidence>
<organism evidence="13">
    <name type="scientific">marine metagenome</name>
    <dbReference type="NCBI Taxonomy" id="408172"/>
    <lineage>
        <taxon>unclassified sequences</taxon>
        <taxon>metagenomes</taxon>
        <taxon>ecological metagenomes</taxon>
    </lineage>
</organism>
<comment type="pathway">
    <text evidence="11">Porphyrin-containing compound metabolism.</text>
</comment>
<keyword evidence="9 12" id="KW-0472">Membrane</keyword>
<dbReference type="InterPro" id="IPR003780">
    <property type="entry name" value="COX15/CtaA_fam"/>
</dbReference>
<keyword evidence="5 12" id="KW-1133">Transmembrane helix</keyword>
<keyword evidence="10" id="KW-1015">Disulfide bond</keyword>
<feature type="transmembrane region" description="Helical" evidence="12">
    <location>
        <begin position="20"/>
        <end position="39"/>
    </location>
</feature>
<dbReference type="GO" id="GO:0016491">
    <property type="term" value="F:oxidoreductase activity"/>
    <property type="evidence" value="ECO:0007669"/>
    <property type="project" value="UniProtKB-KW"/>
</dbReference>
<evidence type="ECO:0000256" key="5">
    <source>
        <dbReference type="ARBA" id="ARBA00022989"/>
    </source>
</evidence>
<gene>
    <name evidence="13" type="ORF">METZ01_LOCUS372421</name>
</gene>
<keyword evidence="8" id="KW-0350">Heme biosynthesis</keyword>
<evidence type="ECO:0000256" key="6">
    <source>
        <dbReference type="ARBA" id="ARBA00023002"/>
    </source>
</evidence>